<gene>
    <name evidence="8" type="ORF">H2204_008335</name>
</gene>
<keyword evidence="6" id="KW-0503">Monooxygenase</keyword>
<dbReference type="GO" id="GO:0016705">
    <property type="term" value="F:oxidoreductase activity, acting on paired donors, with incorporation or reduction of molecular oxygen"/>
    <property type="evidence" value="ECO:0007669"/>
    <property type="project" value="InterPro"/>
</dbReference>
<keyword evidence="6" id="KW-0560">Oxidoreductase</keyword>
<dbReference type="InterPro" id="IPR002401">
    <property type="entry name" value="Cyt_P450_E_grp-I"/>
</dbReference>
<organism evidence="8 9">
    <name type="scientific">Knufia peltigerae</name>
    <dbReference type="NCBI Taxonomy" id="1002370"/>
    <lineage>
        <taxon>Eukaryota</taxon>
        <taxon>Fungi</taxon>
        <taxon>Dikarya</taxon>
        <taxon>Ascomycota</taxon>
        <taxon>Pezizomycotina</taxon>
        <taxon>Eurotiomycetes</taxon>
        <taxon>Chaetothyriomycetidae</taxon>
        <taxon>Chaetothyriales</taxon>
        <taxon>Trichomeriaceae</taxon>
        <taxon>Knufia</taxon>
    </lineage>
</organism>
<dbReference type="GO" id="GO:0004497">
    <property type="term" value="F:monooxygenase activity"/>
    <property type="evidence" value="ECO:0007669"/>
    <property type="project" value="UniProtKB-KW"/>
</dbReference>
<dbReference type="GO" id="GO:0020037">
    <property type="term" value="F:heme binding"/>
    <property type="evidence" value="ECO:0007669"/>
    <property type="project" value="InterPro"/>
</dbReference>
<feature type="binding site" description="axial binding residue" evidence="7">
    <location>
        <position position="347"/>
    </location>
    <ligand>
        <name>heme</name>
        <dbReference type="ChEBI" id="CHEBI:30413"/>
    </ligand>
    <ligandPart>
        <name>Fe</name>
        <dbReference type="ChEBI" id="CHEBI:18248"/>
    </ligandPart>
</feature>
<dbReference type="InterPro" id="IPR050121">
    <property type="entry name" value="Cytochrome_P450_monoxygenase"/>
</dbReference>
<keyword evidence="9" id="KW-1185">Reference proteome</keyword>
<comment type="caution">
    <text evidence="8">The sequence shown here is derived from an EMBL/GenBank/DDBJ whole genome shotgun (WGS) entry which is preliminary data.</text>
</comment>
<accession>A0AA39CWY7</accession>
<protein>
    <recommendedName>
        <fullName evidence="10">Cytochrome P450</fullName>
    </recommendedName>
</protein>
<dbReference type="Gene3D" id="1.10.630.10">
    <property type="entry name" value="Cytochrome P450"/>
    <property type="match status" value="1"/>
</dbReference>
<keyword evidence="3 7" id="KW-0349">Heme</keyword>
<keyword evidence="4 7" id="KW-0479">Metal-binding</keyword>
<evidence type="ECO:0000256" key="3">
    <source>
        <dbReference type="ARBA" id="ARBA00022617"/>
    </source>
</evidence>
<dbReference type="PANTHER" id="PTHR24305:SF210">
    <property type="entry name" value="CYTOCHROME P450 MONOOXYGENASE ASQL-RELATED"/>
    <property type="match status" value="1"/>
</dbReference>
<evidence type="ECO:0000256" key="5">
    <source>
        <dbReference type="ARBA" id="ARBA00023004"/>
    </source>
</evidence>
<dbReference type="EMBL" id="JAPDRN010000060">
    <property type="protein sequence ID" value="KAJ9631113.1"/>
    <property type="molecule type" value="Genomic_DNA"/>
</dbReference>
<dbReference type="InterPro" id="IPR036396">
    <property type="entry name" value="Cyt_P450_sf"/>
</dbReference>
<evidence type="ECO:0000313" key="9">
    <source>
        <dbReference type="Proteomes" id="UP001172681"/>
    </source>
</evidence>
<dbReference type="CDD" id="cd11058">
    <property type="entry name" value="CYP60B-like"/>
    <property type="match status" value="1"/>
</dbReference>
<evidence type="ECO:0008006" key="10">
    <source>
        <dbReference type="Google" id="ProtNLM"/>
    </source>
</evidence>
<evidence type="ECO:0000313" key="8">
    <source>
        <dbReference type="EMBL" id="KAJ9631113.1"/>
    </source>
</evidence>
<dbReference type="PANTHER" id="PTHR24305">
    <property type="entry name" value="CYTOCHROME P450"/>
    <property type="match status" value="1"/>
</dbReference>
<comment type="similarity">
    <text evidence="2">Belongs to the cytochrome P450 family.</text>
</comment>
<evidence type="ECO:0000256" key="1">
    <source>
        <dbReference type="ARBA" id="ARBA00001971"/>
    </source>
</evidence>
<sequence length="408" mass="45532">MGNSEAGHARLRRAFIGAFSDTATKEVHAPVIEKYVHLWIGQFKAMIEKNGKENGGTSAEPAETWTNTTATVDMISWLNFLTFDISGDLSFGESFGSTARGEPHAWVDIANGYGKGIALIASLNYFVAPLQKLLRFVMPASVRRKMAYHQNWTAQKVRKRLEFKKDRADFMGAVLKYNNQPVKTKEEKVSIQELELNMATFIFAGSETTSSALAVVLFELLKAPDILKRVQDEVRSAFEREKDIDVARCSKLEYLSAVINEGIRIGPPSVIGVPRVVKGHGEEVCGKWVPGGTYLAVNQYAAFHATANFTDPSKFQPERFLTPDADAKTSNDNLAVFQPFLVGRHTCIGQKFAWAEMRLVLARLLFAFDISRAETNSATVNVGDWGEQKTFIFWEKEPLHVSLKKRVS</sequence>
<dbReference type="PRINTS" id="PR00385">
    <property type="entry name" value="P450"/>
</dbReference>
<evidence type="ECO:0000256" key="2">
    <source>
        <dbReference type="ARBA" id="ARBA00010617"/>
    </source>
</evidence>
<dbReference type="PRINTS" id="PR00463">
    <property type="entry name" value="EP450I"/>
</dbReference>
<comment type="cofactor">
    <cofactor evidence="1 7">
        <name>heme</name>
        <dbReference type="ChEBI" id="CHEBI:30413"/>
    </cofactor>
</comment>
<proteinExistence type="inferred from homology"/>
<name>A0AA39CWY7_9EURO</name>
<dbReference type="InterPro" id="IPR001128">
    <property type="entry name" value="Cyt_P450"/>
</dbReference>
<evidence type="ECO:0000256" key="7">
    <source>
        <dbReference type="PIRSR" id="PIRSR602401-1"/>
    </source>
</evidence>
<dbReference type="AlphaFoldDB" id="A0AA39CWY7"/>
<dbReference type="Pfam" id="PF00067">
    <property type="entry name" value="p450"/>
    <property type="match status" value="1"/>
</dbReference>
<keyword evidence="5 7" id="KW-0408">Iron</keyword>
<dbReference type="Proteomes" id="UP001172681">
    <property type="component" value="Unassembled WGS sequence"/>
</dbReference>
<evidence type="ECO:0000256" key="4">
    <source>
        <dbReference type="ARBA" id="ARBA00022723"/>
    </source>
</evidence>
<dbReference type="SUPFAM" id="SSF48264">
    <property type="entry name" value="Cytochrome P450"/>
    <property type="match status" value="1"/>
</dbReference>
<evidence type="ECO:0000256" key="6">
    <source>
        <dbReference type="ARBA" id="ARBA00023033"/>
    </source>
</evidence>
<reference evidence="8" key="1">
    <citation type="submission" date="2022-10" db="EMBL/GenBank/DDBJ databases">
        <title>Culturing micro-colonial fungi from biological soil crusts in the Mojave desert and describing Neophaeococcomyces mojavensis, and introducing the new genera and species Taxawa tesnikishii.</title>
        <authorList>
            <person name="Kurbessoian T."/>
            <person name="Stajich J.E."/>
        </authorList>
    </citation>
    <scope>NUCLEOTIDE SEQUENCE</scope>
    <source>
        <strain evidence="8">TK_35</strain>
    </source>
</reference>
<dbReference type="GO" id="GO:0005506">
    <property type="term" value="F:iron ion binding"/>
    <property type="evidence" value="ECO:0007669"/>
    <property type="project" value="InterPro"/>
</dbReference>